<evidence type="ECO:0000259" key="5">
    <source>
        <dbReference type="SMART" id="SM00892"/>
    </source>
</evidence>
<feature type="binding site" evidence="2">
    <location>
        <position position="132"/>
    </location>
    <ligand>
        <name>Mg(2+)</name>
        <dbReference type="ChEBI" id="CHEBI:18420"/>
        <note>catalytic</note>
    </ligand>
</feature>
<evidence type="ECO:0000313" key="7">
    <source>
        <dbReference type="Proteomes" id="UP000001857"/>
    </source>
</evidence>
<dbReference type="HOGENOM" id="CLU_1098174_0_0_6"/>
<dbReference type="Gene3D" id="3.40.570.10">
    <property type="entry name" value="Extracellular Endonuclease, subunit A"/>
    <property type="match status" value="1"/>
</dbReference>
<evidence type="ECO:0000256" key="3">
    <source>
        <dbReference type="SAM" id="SignalP"/>
    </source>
</evidence>
<organism evidence="6 7">
    <name type="scientific">Aliivibrio fischeri (strain MJ11)</name>
    <name type="common">Vibrio fischeri</name>
    <dbReference type="NCBI Taxonomy" id="388396"/>
    <lineage>
        <taxon>Bacteria</taxon>
        <taxon>Pseudomonadati</taxon>
        <taxon>Pseudomonadota</taxon>
        <taxon>Gammaproteobacteria</taxon>
        <taxon>Vibrionales</taxon>
        <taxon>Vibrionaceae</taxon>
        <taxon>Aliivibrio</taxon>
    </lineage>
</organism>
<evidence type="ECO:0000313" key="6">
    <source>
        <dbReference type="EMBL" id="ACH64760.1"/>
    </source>
</evidence>
<keyword evidence="3" id="KW-0732">Signal</keyword>
<keyword evidence="6" id="KW-0378">Hydrolase</keyword>
<evidence type="ECO:0000256" key="1">
    <source>
        <dbReference type="PIRSR" id="PIRSR640255-1"/>
    </source>
</evidence>
<dbReference type="InterPro" id="IPR020821">
    <property type="entry name" value="ENPP1-3/EXOG-like_nuc-like"/>
</dbReference>
<dbReference type="InterPro" id="IPR040255">
    <property type="entry name" value="Non-specific_endonuclease"/>
</dbReference>
<feature type="chain" id="PRO_5002832926" evidence="3">
    <location>
        <begin position="29"/>
        <end position="249"/>
    </location>
</feature>
<accession>B5EW91</accession>
<dbReference type="GO" id="GO:0016787">
    <property type="term" value="F:hydrolase activity"/>
    <property type="evidence" value="ECO:0007669"/>
    <property type="project" value="InterPro"/>
</dbReference>
<keyword evidence="6" id="KW-0614">Plasmid</keyword>
<dbReference type="GO" id="GO:0046872">
    <property type="term" value="F:metal ion binding"/>
    <property type="evidence" value="ECO:0007669"/>
    <property type="project" value="UniProtKB-KW"/>
</dbReference>
<dbReference type="SUPFAM" id="SSF54060">
    <property type="entry name" value="His-Me finger endonucleases"/>
    <property type="match status" value="1"/>
</dbReference>
<dbReference type="Pfam" id="PF01223">
    <property type="entry name" value="Endonuclease_NS"/>
    <property type="match status" value="1"/>
</dbReference>
<dbReference type="AlphaFoldDB" id="B5EW91"/>
<reference evidence="6 7" key="2">
    <citation type="journal article" date="2009" name="Nature">
        <title>A single regulatory gene is sufficient to alter bacterial host range.</title>
        <authorList>
            <person name="Mandel M.J."/>
            <person name="Wollenberg M.S."/>
            <person name="Stabb E.V."/>
            <person name="Visick K.L."/>
            <person name="Ruby E.G."/>
        </authorList>
    </citation>
    <scope>NUCLEOTIDE SEQUENCE [LARGE SCALE GENOMIC DNA]</scope>
    <source>
        <strain evidence="6 7">MJ11</strain>
        <plasmid evidence="7">Plasmid pMJ100</plasmid>
    </source>
</reference>
<dbReference type="SMART" id="SM00477">
    <property type="entry name" value="NUC"/>
    <property type="match status" value="1"/>
</dbReference>
<sequence length="249" mass="28258">MKNNLKTNFLKKICITALASTFSICVYADPIYQISYKGFDIWLDCTTKSAIQWKFVAGKDMANYERYNRFFRDPNLPNKCQQTSVSTYKTGKGKIKYHRGHLVPANVMDNSDLSIKQSNIMTNVLPQVAQMNTGAWLRTEQYVECRRDKANITVVGGVYTGNTPEDGDFMITHGIKAPEAFWKIAYFGNEVIAWWVPNSPNATASKIDDYIVTPAEIEEKIGHEIDIPVFFKNKKPLKTNALTSDCNRS</sequence>
<proteinExistence type="predicted"/>
<keyword evidence="6" id="KW-0540">Nuclease</keyword>
<evidence type="ECO:0000259" key="4">
    <source>
        <dbReference type="SMART" id="SM00477"/>
    </source>
</evidence>
<dbReference type="Proteomes" id="UP000001857">
    <property type="component" value="Plasmid pMJ100"/>
</dbReference>
<feature type="domain" description="ENPP1-3/EXOG-like endonuclease/phosphodiesterase" evidence="4">
    <location>
        <begin position="36"/>
        <end position="237"/>
    </location>
</feature>
<reference evidence="7" key="1">
    <citation type="submission" date="2008-08" db="EMBL/GenBank/DDBJ databases">
        <title>Complete sequence of Vibrio fischeri strain MJ11.</title>
        <authorList>
            <person name="Mandel M.J."/>
            <person name="Stabb E.V."/>
            <person name="Ruby E.G."/>
            <person name="Ferriera S."/>
            <person name="Johnson J."/>
            <person name="Kravitz S."/>
            <person name="Beeson K."/>
            <person name="Sutton G."/>
            <person name="Rogers Y.-H."/>
            <person name="Friedman R."/>
            <person name="Frazier M."/>
            <person name="Venter J.C."/>
        </authorList>
    </citation>
    <scope>NUCLEOTIDE SEQUENCE [LARGE SCALE GENOMIC DNA]</scope>
    <source>
        <strain evidence="7">MJ11</strain>
        <plasmid evidence="7">Plasmid pMJ100</plasmid>
    </source>
</reference>
<feature type="domain" description="DNA/RNA non-specific endonuclease/pyrophosphatase/phosphodiesterase" evidence="5">
    <location>
        <begin position="35"/>
        <end position="237"/>
    </location>
</feature>
<dbReference type="InterPro" id="IPR001604">
    <property type="entry name" value="Endo_G_ENPP1-like_dom"/>
</dbReference>
<dbReference type="PANTHER" id="PTHR13966:SF5">
    <property type="entry name" value="ENDONUCLEASE G, MITOCHONDRIAL"/>
    <property type="match status" value="1"/>
</dbReference>
<evidence type="ECO:0000256" key="2">
    <source>
        <dbReference type="PIRSR" id="PIRSR640255-2"/>
    </source>
</evidence>
<gene>
    <name evidence="6" type="ordered locus">VFMJ11_B0148</name>
</gene>
<name>B5EW91_ALIFM</name>
<dbReference type="InterPro" id="IPR044925">
    <property type="entry name" value="His-Me_finger_sf"/>
</dbReference>
<feature type="signal peptide" evidence="3">
    <location>
        <begin position="1"/>
        <end position="28"/>
    </location>
</feature>
<feature type="active site" description="Proton acceptor" evidence="1">
    <location>
        <position position="101"/>
    </location>
</feature>
<dbReference type="GO" id="GO:0004519">
    <property type="term" value="F:endonuclease activity"/>
    <property type="evidence" value="ECO:0007669"/>
    <property type="project" value="UniProtKB-KW"/>
</dbReference>
<dbReference type="EMBL" id="CP001134">
    <property type="protein sequence ID" value="ACH64760.1"/>
    <property type="molecule type" value="Genomic_DNA"/>
</dbReference>
<keyword evidence="2" id="KW-0479">Metal-binding</keyword>
<dbReference type="SMART" id="SM00892">
    <property type="entry name" value="Endonuclease_NS"/>
    <property type="match status" value="1"/>
</dbReference>
<dbReference type="GO" id="GO:0003676">
    <property type="term" value="F:nucleic acid binding"/>
    <property type="evidence" value="ECO:0007669"/>
    <property type="project" value="InterPro"/>
</dbReference>
<protein>
    <submittedName>
        <fullName evidence="6">DNA/RNA non-specific endonuclease</fullName>
    </submittedName>
</protein>
<dbReference type="RefSeq" id="WP_012534543.1">
    <property type="nucleotide sequence ID" value="NC_011185.1"/>
</dbReference>
<geneLocation type="plasmid" evidence="6 7">
    <name>pMJ100</name>
</geneLocation>
<dbReference type="KEGG" id="vfm:VFMJ11_B0148"/>
<dbReference type="InterPro" id="IPR044929">
    <property type="entry name" value="DNA/RNA_non-sp_Endonuclease_sf"/>
</dbReference>
<dbReference type="PANTHER" id="PTHR13966">
    <property type="entry name" value="ENDONUCLEASE RELATED"/>
    <property type="match status" value="1"/>
</dbReference>
<keyword evidence="6" id="KW-0255">Endonuclease</keyword>